<keyword evidence="3" id="KW-0378">Hydrolase</keyword>
<sequence>MIIKPGGETAMPDTAGQGGANHGDFRLSITQALGDQLADALDGLTPAPLTEPNLAELEDRPGVYQLYRNEEFVYVGKADKSLPTRILKHLRKVSGRQGISLSEMTFTCLYVAEDFSALAPEKLLIKNYKKRGEIPWNSNGFGNNDPGKRRDETVVKENHFDALFPIDLDRTIPRIKPGTTALAKLLAHVSKVAPYIFRYEKKKMGSAYKREIQIPETELTVDQLFGLISGNLPEEWQITVLPGRVIMYPDNRRTYPSAWRYYRGEQVIDVEPEIGEAGEIPEEPDAVDDED</sequence>
<feature type="domain" description="GIY-YIG" evidence="2">
    <location>
        <begin position="59"/>
        <end position="134"/>
    </location>
</feature>
<evidence type="ECO:0000313" key="3">
    <source>
        <dbReference type="EMBL" id="MDT9680651.1"/>
    </source>
</evidence>
<dbReference type="CDD" id="cd00719">
    <property type="entry name" value="GIY-YIG_SF"/>
    <property type="match status" value="1"/>
</dbReference>
<gene>
    <name evidence="3" type="ORF">RND61_00895</name>
</gene>
<evidence type="ECO:0000313" key="4">
    <source>
        <dbReference type="Proteomes" id="UP001250181"/>
    </source>
</evidence>
<keyword evidence="3" id="KW-0540">Nuclease</keyword>
<keyword evidence="4" id="KW-1185">Reference proteome</keyword>
<organism evidence="3 4">
    <name type="scientific">Streptomyces tamarix</name>
    <dbReference type="NCBI Taxonomy" id="3078565"/>
    <lineage>
        <taxon>Bacteria</taxon>
        <taxon>Bacillati</taxon>
        <taxon>Actinomycetota</taxon>
        <taxon>Actinomycetes</taxon>
        <taxon>Kitasatosporales</taxon>
        <taxon>Streptomycetaceae</taxon>
        <taxon>Streptomyces</taxon>
    </lineage>
</organism>
<accession>A0ABU3QDB4</accession>
<evidence type="ECO:0000256" key="1">
    <source>
        <dbReference type="SAM" id="MobiDB-lite"/>
    </source>
</evidence>
<dbReference type="EMBL" id="JAWCTQ010000001">
    <property type="protein sequence ID" value="MDT9680651.1"/>
    <property type="molecule type" value="Genomic_DNA"/>
</dbReference>
<dbReference type="Proteomes" id="UP001250181">
    <property type="component" value="Unassembled WGS sequence"/>
</dbReference>
<protein>
    <submittedName>
        <fullName evidence="3">Eco29kI family restriction endonuclease</fullName>
        <ecNumber evidence="3">3.1.21.-</ecNumber>
    </submittedName>
</protein>
<comment type="caution">
    <text evidence="3">The sequence shown here is derived from an EMBL/GenBank/DDBJ whole genome shotgun (WGS) entry which is preliminary data.</text>
</comment>
<keyword evidence="3" id="KW-0255">Endonuclease</keyword>
<dbReference type="GO" id="GO:0004519">
    <property type="term" value="F:endonuclease activity"/>
    <property type="evidence" value="ECO:0007669"/>
    <property type="project" value="UniProtKB-KW"/>
</dbReference>
<dbReference type="RefSeq" id="WP_315875644.1">
    <property type="nucleotide sequence ID" value="NZ_JAWCTQ010000001.1"/>
</dbReference>
<dbReference type="EC" id="3.1.21.-" evidence="3"/>
<feature type="region of interest" description="Disordered" evidence="1">
    <location>
        <begin position="1"/>
        <end position="21"/>
    </location>
</feature>
<evidence type="ECO:0000259" key="2">
    <source>
        <dbReference type="PROSITE" id="PS50164"/>
    </source>
</evidence>
<proteinExistence type="predicted"/>
<dbReference type="GO" id="GO:0016787">
    <property type="term" value="F:hydrolase activity"/>
    <property type="evidence" value="ECO:0007669"/>
    <property type="project" value="UniProtKB-KW"/>
</dbReference>
<name>A0ABU3QDB4_9ACTN</name>
<reference evidence="3 4" key="1">
    <citation type="submission" date="2023-09" db="EMBL/GenBank/DDBJ databases">
        <title>Streptomyces sp. nov.: A antagonism against Alternaria gaisen Producing Streptochlin, Isolated from Tamarix root soil.</title>
        <authorList>
            <person name="Chen Y."/>
        </authorList>
    </citation>
    <scope>NUCLEOTIDE SEQUENCE [LARGE SCALE GENOMIC DNA]</scope>
    <source>
        <strain evidence="3 4">TRM76323</strain>
    </source>
</reference>
<dbReference type="InterPro" id="IPR035901">
    <property type="entry name" value="GIY-YIG_endonuc_sf"/>
</dbReference>
<dbReference type="InterPro" id="IPR000305">
    <property type="entry name" value="GIY-YIG_endonuc"/>
</dbReference>
<dbReference type="PROSITE" id="PS50164">
    <property type="entry name" value="GIY_YIG"/>
    <property type="match status" value="1"/>
</dbReference>
<dbReference type="Gene3D" id="3.40.1440.10">
    <property type="entry name" value="GIY-YIG endonuclease"/>
    <property type="match status" value="1"/>
</dbReference>